<feature type="domain" description="EF-hand" evidence="4">
    <location>
        <begin position="40"/>
        <end position="75"/>
    </location>
</feature>
<reference evidence="5 6" key="1">
    <citation type="journal article" date="2008" name="Nature">
        <title>Genome analysis of the platypus reveals unique signatures of evolution.</title>
        <authorList>
            <person name="Warren W.C."/>
            <person name="Hillier L.W."/>
            <person name="Marshall Graves J.A."/>
            <person name="Birney E."/>
            <person name="Ponting C.P."/>
            <person name="Grutzner F."/>
            <person name="Belov K."/>
            <person name="Miller W."/>
            <person name="Clarke L."/>
            <person name="Chinwalla A.T."/>
            <person name="Yang S.P."/>
            <person name="Heger A."/>
            <person name="Locke D.P."/>
            <person name="Miethke P."/>
            <person name="Waters P.D."/>
            <person name="Veyrunes F."/>
            <person name="Fulton L."/>
            <person name="Fulton B."/>
            <person name="Graves T."/>
            <person name="Wallis J."/>
            <person name="Puente X.S."/>
            <person name="Lopez-Otin C."/>
            <person name="Ordonez G.R."/>
            <person name="Eichler E.E."/>
            <person name="Chen L."/>
            <person name="Cheng Z."/>
            <person name="Deakin J.E."/>
            <person name="Alsop A."/>
            <person name="Thompson K."/>
            <person name="Kirby P."/>
            <person name="Papenfuss A.T."/>
            <person name="Wakefield M.J."/>
            <person name="Olender T."/>
            <person name="Lancet D."/>
            <person name="Huttley G.A."/>
            <person name="Smit A.F."/>
            <person name="Pask A."/>
            <person name="Temple-Smith P."/>
            <person name="Batzer M.A."/>
            <person name="Walker J.A."/>
            <person name="Konkel M.K."/>
            <person name="Harris R.S."/>
            <person name="Whittington C.M."/>
            <person name="Wong E.S."/>
            <person name="Gemmell N.J."/>
            <person name="Buschiazzo E."/>
            <person name="Vargas Jentzsch I.M."/>
            <person name="Merkel A."/>
            <person name="Schmitz J."/>
            <person name="Zemann A."/>
            <person name="Churakov G."/>
            <person name="Kriegs J.O."/>
            <person name="Brosius J."/>
            <person name="Murchison E.P."/>
            <person name="Sachidanandam R."/>
            <person name="Smith C."/>
            <person name="Hannon G.J."/>
            <person name="Tsend-Ayush E."/>
            <person name="McMillan D."/>
            <person name="Attenborough R."/>
            <person name="Rens W."/>
            <person name="Ferguson-Smith M."/>
            <person name="Lefevre C.M."/>
            <person name="Sharp J.A."/>
            <person name="Nicholas K.R."/>
            <person name="Ray D.A."/>
            <person name="Kube M."/>
            <person name="Reinhardt R."/>
            <person name="Pringle T.H."/>
            <person name="Taylor J."/>
            <person name="Jones R.C."/>
            <person name="Nixon B."/>
            <person name="Dacheux J.L."/>
            <person name="Niwa H."/>
            <person name="Sekita Y."/>
            <person name="Huang X."/>
            <person name="Stark A."/>
            <person name="Kheradpour P."/>
            <person name="Kellis M."/>
            <person name="Flicek P."/>
            <person name="Chen Y."/>
            <person name="Webber C."/>
            <person name="Hardison R."/>
            <person name="Nelson J."/>
            <person name="Hallsworth-Pepin K."/>
            <person name="Delehaunty K."/>
            <person name="Markovic C."/>
            <person name="Minx P."/>
            <person name="Feng Y."/>
            <person name="Kremitzki C."/>
            <person name="Mitreva M."/>
            <person name="Glasscock J."/>
            <person name="Wylie T."/>
            <person name="Wohldmann P."/>
            <person name="Thiru P."/>
            <person name="Nhan M.N."/>
            <person name="Pohl C.S."/>
            <person name="Smith S.M."/>
            <person name="Hou S."/>
            <person name="Nefedov M."/>
            <person name="de Jong P.J."/>
            <person name="Renfree M.B."/>
            <person name="Mardis E.R."/>
            <person name="Wilson R.K."/>
        </authorList>
    </citation>
    <scope>NUCLEOTIDE SEQUENCE [LARGE SCALE GENOMIC DNA]</scope>
    <source>
        <strain evidence="5 6">Glennie</strain>
    </source>
</reference>
<evidence type="ECO:0000256" key="3">
    <source>
        <dbReference type="PROSITE-ProRule" id="PRU00221"/>
    </source>
</evidence>
<reference evidence="5" key="2">
    <citation type="submission" date="2025-08" db="UniProtKB">
        <authorList>
            <consortium name="Ensembl"/>
        </authorList>
    </citation>
    <scope>IDENTIFICATION</scope>
    <source>
        <strain evidence="5">Glennie</strain>
    </source>
</reference>
<dbReference type="InterPro" id="IPR001680">
    <property type="entry name" value="WD40_rpt"/>
</dbReference>
<dbReference type="eggNOG" id="KOG0266">
    <property type="taxonomic scope" value="Eukaryota"/>
</dbReference>
<dbReference type="InterPro" id="IPR002048">
    <property type="entry name" value="EF_hand_dom"/>
</dbReference>
<dbReference type="SUPFAM" id="SSF47473">
    <property type="entry name" value="EF-hand"/>
    <property type="match status" value="1"/>
</dbReference>
<dbReference type="PROSITE" id="PS00678">
    <property type="entry name" value="WD_REPEATS_1"/>
    <property type="match status" value="1"/>
</dbReference>
<feature type="repeat" description="WD" evidence="3">
    <location>
        <begin position="444"/>
        <end position="485"/>
    </location>
</feature>
<evidence type="ECO:0000259" key="4">
    <source>
        <dbReference type="PROSITE" id="PS50222"/>
    </source>
</evidence>
<reference evidence="5" key="3">
    <citation type="submission" date="2025-09" db="UniProtKB">
        <authorList>
            <consortium name="Ensembl"/>
        </authorList>
    </citation>
    <scope>IDENTIFICATION</scope>
    <source>
        <strain evidence="5">Glennie</strain>
    </source>
</reference>
<sequence>ERHNIFCLKLSFLKSSGPNKPVCMTREEFTERMLDAVGHGTKEKYRKLFDKVDTARDDYINWDKLTSFILLDLYEKDEQAKLSVVPQWTDLRFLPLIHKDTIQKVIFLKSFNRYLTISKDGLLGVWGENLNLQETLHISMDTVKLKDLWVTSLVSLENVNKIAVAFTSKEICFYDMLSKEGFSCQYKLHGLKGTPSCMDYWYNPHDANESILTFGDISGQVHAISFTSALISLFERPASSSEDDETTMTVNWEELVSGYHKCCTTLKHRIHNKDWVRQVTYKSSLDAFISSTTSNINSVVLARREKSKKRLKTTSFNIAQGIHGFDYHSGLNLIATAGINHRVCLWNPYLVTKPVGILQGHSASVIAVQFIAERKQLFSFSQDKVLRLWAINHQLSLQKISSSFPKNLEFQGLFHFDELHSRLFISFNNQLTFLGMKTETSKRMTSHEKAVTCVLYNSVLKQVISSDAGSTVTFWMIDTGQKIKQFTGCHGNEEISTMALDESETKLFTGSTDGTVKIWDFDGHCHHVLNVGQDQDVDISQILVLNQAVLVTGWKRVITIFRLHSLTQVFIQPEEWKGGIQHQDDILCAAFLPPQTLVTGSYDGEIVVWNSSTENASCILHPDFQRPLKSKLETSKESSYMERNLFFTFSERHLMSAPELDTESNNAVTRLSFLTRKNIAVTGGANLVSCGGDGYVRFWNILTEQLVSEFMAHSGVGAIIMAIDKASRYLITGDLDGCVKIWNIEEYCIQSSKNKITQPPTLIRSYQPHEDRISYLETCEQNGHLLIISSSSDCSISISDVCGSPIGIFGQKEHWQIGKSLPIPKRDDKMTENEVQQEIDEEFRKELIASLPEEDTFLVTADHSVADDEDKYSPYCFEVAFRSLSIGALEEVIEMNKPDFLLSPEKYFRERTEEKCSRSVELPTLSETLKAAFDEKSLFPKEILDREQKAKQLYQKGRKVKNKQFR</sequence>
<dbReference type="GO" id="GO:0005509">
    <property type="term" value="F:calcium ion binding"/>
    <property type="evidence" value="ECO:0007669"/>
    <property type="project" value="InterPro"/>
</dbReference>
<dbReference type="GeneTree" id="ENSGT00940000160751"/>
<dbReference type="InterPro" id="IPR036322">
    <property type="entry name" value="WD40_repeat_dom_sf"/>
</dbReference>
<evidence type="ECO:0000256" key="2">
    <source>
        <dbReference type="ARBA" id="ARBA00022737"/>
    </source>
</evidence>
<dbReference type="AlphaFoldDB" id="F7FGI1"/>
<dbReference type="SUPFAM" id="SSF50978">
    <property type="entry name" value="WD40 repeat-like"/>
    <property type="match status" value="2"/>
</dbReference>
<dbReference type="Gene3D" id="2.130.10.10">
    <property type="entry name" value="YVTN repeat-like/Quinoprotein amine dehydrogenase"/>
    <property type="match status" value="3"/>
</dbReference>
<dbReference type="FunCoup" id="F7FGI1">
    <property type="interactions" value="2"/>
</dbReference>
<dbReference type="SMART" id="SM00320">
    <property type="entry name" value="WD40"/>
    <property type="match status" value="10"/>
</dbReference>
<dbReference type="PANTHER" id="PTHR44324">
    <property type="entry name" value="WD40 REPEAT DOMAIN 95"/>
    <property type="match status" value="1"/>
</dbReference>
<dbReference type="InterPro" id="IPR011992">
    <property type="entry name" value="EF-hand-dom_pair"/>
</dbReference>
<dbReference type="InterPro" id="IPR015943">
    <property type="entry name" value="WD40/YVTN_repeat-like_dom_sf"/>
</dbReference>
<dbReference type="InterPro" id="IPR051242">
    <property type="entry name" value="WD-EF-hand_domain"/>
</dbReference>
<dbReference type="PRINTS" id="PR00320">
    <property type="entry name" value="GPROTEINBRPT"/>
</dbReference>
<dbReference type="HOGENOM" id="CLU_604917_0_0_1"/>
<dbReference type="Ensembl" id="ENSOANT00000021681.2">
    <property type="protein sequence ID" value="ENSOANP00000021678.2"/>
    <property type="gene ID" value="ENSOANG00000013743.2"/>
</dbReference>
<proteinExistence type="predicted"/>
<dbReference type="InterPro" id="IPR020472">
    <property type="entry name" value="WD40_PAC1"/>
</dbReference>
<dbReference type="InParanoid" id="F7FGI1"/>
<feature type="repeat" description="WD" evidence="3">
    <location>
        <begin position="579"/>
        <end position="610"/>
    </location>
</feature>
<evidence type="ECO:0000313" key="5">
    <source>
        <dbReference type="Ensembl" id="ENSOANP00000021678.2"/>
    </source>
</evidence>
<accession>F7FGI1</accession>
<feature type="repeat" description="WD" evidence="3">
    <location>
        <begin position="358"/>
        <end position="399"/>
    </location>
</feature>
<evidence type="ECO:0000313" key="6">
    <source>
        <dbReference type="Proteomes" id="UP000002279"/>
    </source>
</evidence>
<evidence type="ECO:0000256" key="1">
    <source>
        <dbReference type="ARBA" id="ARBA00022574"/>
    </source>
</evidence>
<dbReference type="PROSITE" id="PS50294">
    <property type="entry name" value="WD_REPEATS_REGION"/>
    <property type="match status" value="1"/>
</dbReference>
<dbReference type="PROSITE" id="PS50082">
    <property type="entry name" value="WD_REPEATS_2"/>
    <property type="match status" value="4"/>
</dbReference>
<dbReference type="Proteomes" id="UP000002279">
    <property type="component" value="Chromosome 1"/>
</dbReference>
<name>F7FGI1_ORNAN</name>
<dbReference type="Bgee" id="ENSOANG00000013743">
    <property type="expression patterns" value="Expressed in endometrium and 1 other cell type or tissue"/>
</dbReference>
<organism evidence="5 6">
    <name type="scientific">Ornithorhynchus anatinus</name>
    <name type="common">Duckbill platypus</name>
    <dbReference type="NCBI Taxonomy" id="9258"/>
    <lineage>
        <taxon>Eukaryota</taxon>
        <taxon>Metazoa</taxon>
        <taxon>Chordata</taxon>
        <taxon>Craniata</taxon>
        <taxon>Vertebrata</taxon>
        <taxon>Euteleostomi</taxon>
        <taxon>Mammalia</taxon>
        <taxon>Monotremata</taxon>
        <taxon>Ornithorhynchidae</taxon>
        <taxon>Ornithorhynchus</taxon>
    </lineage>
</organism>
<keyword evidence="6" id="KW-1185">Reference proteome</keyword>
<dbReference type="InterPro" id="IPR019775">
    <property type="entry name" value="WD40_repeat_CS"/>
</dbReference>
<keyword evidence="2" id="KW-0677">Repeat</keyword>
<dbReference type="PANTHER" id="PTHR44324:SF1">
    <property type="entry name" value="WD REPEAT-CONTAINING PROTEIN 49"/>
    <property type="match status" value="1"/>
</dbReference>
<dbReference type="PROSITE" id="PS50222">
    <property type="entry name" value="EF_HAND_2"/>
    <property type="match status" value="1"/>
</dbReference>
<feature type="repeat" description="WD" evidence="3">
    <location>
        <begin position="495"/>
        <end position="522"/>
    </location>
</feature>
<dbReference type="Pfam" id="PF00400">
    <property type="entry name" value="WD40"/>
    <property type="match status" value="4"/>
</dbReference>
<protein>
    <submittedName>
        <fullName evidence="5">WD repeat domain 49</fullName>
    </submittedName>
</protein>
<dbReference type="STRING" id="9258.ENSOANP00000021678"/>
<keyword evidence="1 3" id="KW-0853">WD repeat</keyword>
<dbReference type="OMA" id="GQAKHWQ"/>
<gene>
    <name evidence="5" type="primary">WDR49</name>
</gene>